<feature type="transmembrane region" description="Helical" evidence="1">
    <location>
        <begin position="31"/>
        <end position="50"/>
    </location>
</feature>
<feature type="transmembrane region" description="Helical" evidence="1">
    <location>
        <begin position="62"/>
        <end position="82"/>
    </location>
</feature>
<proteinExistence type="predicted"/>
<accession>A0A439DD13</accession>
<dbReference type="Proteomes" id="UP000286045">
    <property type="component" value="Unassembled WGS sequence"/>
</dbReference>
<evidence type="ECO:0000313" key="2">
    <source>
        <dbReference type="EMBL" id="RWA12248.1"/>
    </source>
</evidence>
<dbReference type="EMBL" id="RYZI01000056">
    <property type="protein sequence ID" value="RWA12248.1"/>
    <property type="molecule type" value="Genomic_DNA"/>
</dbReference>
<dbReference type="AlphaFoldDB" id="A0A439DD13"/>
<evidence type="ECO:0000256" key="1">
    <source>
        <dbReference type="SAM" id="Phobius"/>
    </source>
</evidence>
<keyword evidence="1" id="KW-0812">Transmembrane</keyword>
<protein>
    <submittedName>
        <fullName evidence="2">Uncharacterized protein</fullName>
    </submittedName>
</protein>
<dbReference type="STRING" id="363999.A0A439DD13"/>
<keyword evidence="3" id="KW-1185">Reference proteome</keyword>
<keyword evidence="1" id="KW-1133">Transmembrane helix</keyword>
<gene>
    <name evidence="2" type="ORF">EKO27_g2856</name>
</gene>
<reference evidence="2 3" key="1">
    <citation type="submission" date="2018-12" db="EMBL/GenBank/DDBJ databases">
        <title>Draft genome sequence of Xylaria grammica IHI A82.</title>
        <authorList>
            <person name="Buettner E."/>
            <person name="Kellner H."/>
        </authorList>
    </citation>
    <scope>NUCLEOTIDE SEQUENCE [LARGE SCALE GENOMIC DNA]</scope>
    <source>
        <strain evidence="2 3">IHI A82</strain>
    </source>
</reference>
<keyword evidence="1" id="KW-0472">Membrane</keyword>
<evidence type="ECO:0000313" key="3">
    <source>
        <dbReference type="Proteomes" id="UP000286045"/>
    </source>
</evidence>
<organism evidence="2 3">
    <name type="scientific">Xylaria grammica</name>
    <dbReference type="NCBI Taxonomy" id="363999"/>
    <lineage>
        <taxon>Eukaryota</taxon>
        <taxon>Fungi</taxon>
        <taxon>Dikarya</taxon>
        <taxon>Ascomycota</taxon>
        <taxon>Pezizomycotina</taxon>
        <taxon>Sordariomycetes</taxon>
        <taxon>Xylariomycetidae</taxon>
        <taxon>Xylariales</taxon>
        <taxon>Xylariaceae</taxon>
        <taxon>Xylaria</taxon>
    </lineage>
</organism>
<sequence>MPEVDPFVVLAFGPPPGDIDLNAETETRNDIITGVFLALAIFSVITRWISRNISVARFQADDYVVFIALLLCIPTGIVNILFGPAGSGHHVWSLTRAILGRGFKVREHRVELIT</sequence>
<comment type="caution">
    <text evidence="2">The sequence shown here is derived from an EMBL/GenBank/DDBJ whole genome shotgun (WGS) entry which is preliminary data.</text>
</comment>
<name>A0A439DD13_9PEZI</name>